<dbReference type="Proteomes" id="UP001152836">
    <property type="component" value="Unassembled WGS sequence"/>
</dbReference>
<gene>
    <name evidence="2" type="primary">Kng2</name>
    <name evidence="2" type="ORF">PHOROB_LOCUS960</name>
</gene>
<dbReference type="AlphaFoldDB" id="A0AAU9YPQ5"/>
<evidence type="ECO:0000259" key="1">
    <source>
        <dbReference type="Pfam" id="PF00031"/>
    </source>
</evidence>
<dbReference type="Gene3D" id="3.10.450.10">
    <property type="match status" value="1"/>
</dbReference>
<organism evidence="2 3">
    <name type="scientific">Phodopus roborovskii</name>
    <name type="common">Roborovski's desert hamster</name>
    <name type="synonym">Cricetulus roborovskii</name>
    <dbReference type="NCBI Taxonomy" id="109678"/>
    <lineage>
        <taxon>Eukaryota</taxon>
        <taxon>Metazoa</taxon>
        <taxon>Chordata</taxon>
        <taxon>Craniata</taxon>
        <taxon>Vertebrata</taxon>
        <taxon>Euteleostomi</taxon>
        <taxon>Mammalia</taxon>
        <taxon>Eutheria</taxon>
        <taxon>Euarchontoglires</taxon>
        <taxon>Glires</taxon>
        <taxon>Rodentia</taxon>
        <taxon>Myomorpha</taxon>
        <taxon>Muroidea</taxon>
        <taxon>Cricetidae</taxon>
        <taxon>Cricetinae</taxon>
        <taxon>Phodopus</taxon>
    </lineage>
</organism>
<sequence>MVGAETFYSFKYQIKEGNCSVQSGLTWQDCGFKDAEEAVTGPPVSSGNHQPFMVIKFKILPAILQ</sequence>
<dbReference type="GO" id="GO:0004869">
    <property type="term" value="F:cysteine-type endopeptidase inhibitor activity"/>
    <property type="evidence" value="ECO:0007669"/>
    <property type="project" value="InterPro"/>
</dbReference>
<comment type="caution">
    <text evidence="2">The sequence shown here is derived from an EMBL/GenBank/DDBJ whole genome shotgun (WGS) entry which is preliminary data.</text>
</comment>
<evidence type="ECO:0000313" key="3">
    <source>
        <dbReference type="Proteomes" id="UP001152836"/>
    </source>
</evidence>
<dbReference type="SUPFAM" id="SSF54403">
    <property type="entry name" value="Cystatin/monellin"/>
    <property type="match status" value="1"/>
</dbReference>
<dbReference type="InterPro" id="IPR046350">
    <property type="entry name" value="Cystatin_sf"/>
</dbReference>
<reference evidence="2" key="1">
    <citation type="submission" date="2022-06" db="EMBL/GenBank/DDBJ databases">
        <authorList>
            <person name="Andreotti S."/>
            <person name="Wyler E."/>
        </authorList>
    </citation>
    <scope>NUCLEOTIDE SEQUENCE</scope>
</reference>
<dbReference type="Pfam" id="PF00031">
    <property type="entry name" value="Cystatin"/>
    <property type="match status" value="1"/>
</dbReference>
<name>A0AAU9YPQ5_PHORO</name>
<proteinExistence type="predicted"/>
<dbReference type="InterPro" id="IPR000010">
    <property type="entry name" value="Cystatin_dom"/>
</dbReference>
<dbReference type="EMBL" id="CALSGD010000182">
    <property type="protein sequence ID" value="CAH6776978.1"/>
    <property type="molecule type" value="Genomic_DNA"/>
</dbReference>
<keyword evidence="3" id="KW-1185">Reference proteome</keyword>
<evidence type="ECO:0000313" key="2">
    <source>
        <dbReference type="EMBL" id="CAH6776978.1"/>
    </source>
</evidence>
<feature type="domain" description="Cystatin" evidence="1">
    <location>
        <begin position="4"/>
        <end position="36"/>
    </location>
</feature>
<accession>A0AAU9YPQ5</accession>
<protein>
    <submittedName>
        <fullName evidence="2">Kng2 protein</fullName>
    </submittedName>
</protein>